<evidence type="ECO:0000259" key="1">
    <source>
        <dbReference type="Pfam" id="PF08818"/>
    </source>
</evidence>
<comment type="caution">
    <text evidence="2">The sequence shown here is derived from an EMBL/GenBank/DDBJ whole genome shotgun (WGS) entry which is preliminary data.</text>
</comment>
<dbReference type="SUPFAM" id="SSF159888">
    <property type="entry name" value="YdhG-like"/>
    <property type="match status" value="1"/>
</dbReference>
<dbReference type="EMBL" id="JANHOH010000002">
    <property type="protein sequence ID" value="MCQ6958622.1"/>
    <property type="molecule type" value="Genomic_DNA"/>
</dbReference>
<evidence type="ECO:0000313" key="2">
    <source>
        <dbReference type="EMBL" id="MCQ6958622.1"/>
    </source>
</evidence>
<dbReference type="Pfam" id="PF08818">
    <property type="entry name" value="DUF1801"/>
    <property type="match status" value="1"/>
</dbReference>
<feature type="domain" description="YdhG-like" evidence="1">
    <location>
        <begin position="20"/>
        <end position="112"/>
    </location>
</feature>
<reference evidence="2 3" key="1">
    <citation type="submission" date="2022-07" db="EMBL/GenBank/DDBJ databases">
        <title>Mucilaginibacter sp. JC4.</title>
        <authorList>
            <person name="Le V."/>
            <person name="Ko S.-R."/>
            <person name="Ahn C.-Y."/>
            <person name="Oh H.-M."/>
        </authorList>
    </citation>
    <scope>NUCLEOTIDE SEQUENCE [LARGE SCALE GENOMIC DNA]</scope>
    <source>
        <strain evidence="2 3">JC4</strain>
    </source>
</reference>
<gene>
    <name evidence="2" type="ORF">NPE20_11655</name>
</gene>
<dbReference type="Gene3D" id="3.90.1150.200">
    <property type="match status" value="1"/>
</dbReference>
<name>A0ABT1T1X8_9SPHI</name>
<organism evidence="2 3">
    <name type="scientific">Mucilaginibacter aquariorum</name>
    <dbReference type="NCBI Taxonomy" id="2967225"/>
    <lineage>
        <taxon>Bacteria</taxon>
        <taxon>Pseudomonadati</taxon>
        <taxon>Bacteroidota</taxon>
        <taxon>Sphingobacteriia</taxon>
        <taxon>Sphingobacteriales</taxon>
        <taxon>Sphingobacteriaceae</taxon>
        <taxon>Mucilaginibacter</taxon>
    </lineage>
</organism>
<sequence>MEQYDSRVEAYIDKSADFAKPILTYLRQVIHEASPLIAETIKWGCPSFDYKGPIIMLASFKQHCGLNLWKASLIDDPQQIMKLNDESAGQFGRIASLADLPPKHVLIDFIEQGVKLNEAGKNAPAKKATAEKTELIVPDYFEAVLNEYPQAKATFDAFSYSHKKEYLEWIIEAKTDVTRDKRMQTAVEWLTEGKSRHWKYK</sequence>
<dbReference type="InterPro" id="IPR014922">
    <property type="entry name" value="YdhG-like"/>
</dbReference>
<evidence type="ECO:0000313" key="3">
    <source>
        <dbReference type="Proteomes" id="UP001204376"/>
    </source>
</evidence>
<dbReference type="RefSeq" id="WP_256538820.1">
    <property type="nucleotide sequence ID" value="NZ_JANHOH010000002.1"/>
</dbReference>
<proteinExistence type="predicted"/>
<keyword evidence="3" id="KW-1185">Reference proteome</keyword>
<protein>
    <submittedName>
        <fullName evidence="2">YdeI/OmpD-associated family protein</fullName>
    </submittedName>
</protein>
<dbReference type="Proteomes" id="UP001204376">
    <property type="component" value="Unassembled WGS sequence"/>
</dbReference>
<accession>A0ABT1T1X8</accession>
<dbReference type="Pfam" id="PF13376">
    <property type="entry name" value="OmdA"/>
    <property type="match status" value="1"/>
</dbReference>